<feature type="compositionally biased region" description="Pro residues" evidence="1">
    <location>
        <begin position="82"/>
        <end position="96"/>
    </location>
</feature>
<feature type="transmembrane region" description="Helical" evidence="2">
    <location>
        <begin position="204"/>
        <end position="222"/>
    </location>
</feature>
<evidence type="ECO:0000256" key="2">
    <source>
        <dbReference type="SAM" id="Phobius"/>
    </source>
</evidence>
<keyword evidence="4" id="KW-1185">Reference proteome</keyword>
<feature type="region of interest" description="Disordered" evidence="1">
    <location>
        <begin position="1"/>
        <end position="96"/>
    </location>
</feature>
<keyword evidence="2" id="KW-1133">Transmembrane helix</keyword>
<reference evidence="3" key="1">
    <citation type="journal article" date="2023" name="Mol. Phylogenet. Evol.">
        <title>Genome-scale phylogeny and comparative genomics of the fungal order Sordariales.</title>
        <authorList>
            <person name="Hensen N."/>
            <person name="Bonometti L."/>
            <person name="Westerberg I."/>
            <person name="Brannstrom I.O."/>
            <person name="Guillou S."/>
            <person name="Cros-Aarteil S."/>
            <person name="Calhoun S."/>
            <person name="Haridas S."/>
            <person name="Kuo A."/>
            <person name="Mondo S."/>
            <person name="Pangilinan J."/>
            <person name="Riley R."/>
            <person name="LaButti K."/>
            <person name="Andreopoulos B."/>
            <person name="Lipzen A."/>
            <person name="Chen C."/>
            <person name="Yan M."/>
            <person name="Daum C."/>
            <person name="Ng V."/>
            <person name="Clum A."/>
            <person name="Steindorff A."/>
            <person name="Ohm R.A."/>
            <person name="Martin F."/>
            <person name="Silar P."/>
            <person name="Natvig D.O."/>
            <person name="Lalanne C."/>
            <person name="Gautier V."/>
            <person name="Ament-Velasquez S.L."/>
            <person name="Kruys A."/>
            <person name="Hutchinson M.I."/>
            <person name="Powell A.J."/>
            <person name="Barry K."/>
            <person name="Miller A.N."/>
            <person name="Grigoriev I.V."/>
            <person name="Debuchy R."/>
            <person name="Gladieux P."/>
            <person name="Hiltunen Thoren M."/>
            <person name="Johannesson H."/>
        </authorList>
    </citation>
    <scope>NUCLEOTIDE SEQUENCE</scope>
    <source>
        <strain evidence="3">FGSC 1904</strain>
    </source>
</reference>
<dbReference type="Proteomes" id="UP001281003">
    <property type="component" value="Unassembled WGS sequence"/>
</dbReference>
<feature type="transmembrane region" description="Helical" evidence="2">
    <location>
        <begin position="164"/>
        <end position="184"/>
    </location>
</feature>
<feature type="compositionally biased region" description="Low complexity" evidence="1">
    <location>
        <begin position="16"/>
        <end position="29"/>
    </location>
</feature>
<evidence type="ECO:0000256" key="1">
    <source>
        <dbReference type="SAM" id="MobiDB-lite"/>
    </source>
</evidence>
<feature type="compositionally biased region" description="Low complexity" evidence="1">
    <location>
        <begin position="47"/>
        <end position="66"/>
    </location>
</feature>
<gene>
    <name evidence="3" type="ORF">B0T20DRAFT_150996</name>
</gene>
<organism evidence="3 4">
    <name type="scientific">Sordaria brevicollis</name>
    <dbReference type="NCBI Taxonomy" id="83679"/>
    <lineage>
        <taxon>Eukaryota</taxon>
        <taxon>Fungi</taxon>
        <taxon>Dikarya</taxon>
        <taxon>Ascomycota</taxon>
        <taxon>Pezizomycotina</taxon>
        <taxon>Sordariomycetes</taxon>
        <taxon>Sordariomycetidae</taxon>
        <taxon>Sordariales</taxon>
        <taxon>Sordariaceae</taxon>
        <taxon>Sordaria</taxon>
    </lineage>
</organism>
<evidence type="ECO:0000313" key="3">
    <source>
        <dbReference type="EMBL" id="KAK3400667.1"/>
    </source>
</evidence>
<dbReference type="EMBL" id="JAUTDP010000003">
    <property type="protein sequence ID" value="KAK3400667.1"/>
    <property type="molecule type" value="Genomic_DNA"/>
</dbReference>
<feature type="compositionally biased region" description="Basic and acidic residues" evidence="1">
    <location>
        <begin position="1"/>
        <end position="14"/>
    </location>
</feature>
<name>A0AAE0PIZ5_SORBR</name>
<protein>
    <submittedName>
        <fullName evidence="3">Uncharacterized protein</fullName>
    </submittedName>
</protein>
<dbReference type="AlphaFoldDB" id="A0AAE0PIZ5"/>
<accession>A0AAE0PIZ5</accession>
<proteinExistence type="predicted"/>
<sequence>MEFRSGMYDYDRPRFRSSLFLRRPSFRRQSPPPPYSSDPEPEDEQDPAQTVTTSSPPSRTTDSQPQNIVDADDATISHPDTIPVPTPPETPRPDIPVLPEGEVVATVGSVKIRGTPAAVSQAAESLSKVASTPIRVKKQEDVRDETLKAAVGRIVANIGYHGSWYLTWLAGTWLGAGIWFPALVIFCREIEFWQSQQSNLDREVWFRLFSYALGCGLLLMGIPGW</sequence>
<evidence type="ECO:0000313" key="4">
    <source>
        <dbReference type="Proteomes" id="UP001281003"/>
    </source>
</evidence>
<keyword evidence="2" id="KW-0472">Membrane</keyword>
<reference evidence="3" key="2">
    <citation type="submission" date="2023-07" db="EMBL/GenBank/DDBJ databases">
        <authorList>
            <consortium name="Lawrence Berkeley National Laboratory"/>
            <person name="Haridas S."/>
            <person name="Hensen N."/>
            <person name="Bonometti L."/>
            <person name="Westerberg I."/>
            <person name="Brannstrom I.O."/>
            <person name="Guillou S."/>
            <person name="Cros-Aarteil S."/>
            <person name="Calhoun S."/>
            <person name="Kuo A."/>
            <person name="Mondo S."/>
            <person name="Pangilinan J."/>
            <person name="Riley R."/>
            <person name="LaButti K."/>
            <person name="Andreopoulos B."/>
            <person name="Lipzen A."/>
            <person name="Chen C."/>
            <person name="Yanf M."/>
            <person name="Daum C."/>
            <person name="Ng V."/>
            <person name="Clum A."/>
            <person name="Steindorff A."/>
            <person name="Ohm R."/>
            <person name="Martin F."/>
            <person name="Silar P."/>
            <person name="Natvig D."/>
            <person name="Lalanne C."/>
            <person name="Gautier V."/>
            <person name="Ament-velasquez S.L."/>
            <person name="Kruys A."/>
            <person name="Hutchinson M.I."/>
            <person name="Powell A.J."/>
            <person name="Barry K."/>
            <person name="Miller A.N."/>
            <person name="Grigoriev I.V."/>
            <person name="Debuchy R."/>
            <person name="Gladieux P."/>
            <person name="Thoren M.H."/>
            <person name="Johannesson H."/>
        </authorList>
    </citation>
    <scope>NUCLEOTIDE SEQUENCE</scope>
    <source>
        <strain evidence="3">FGSC 1904</strain>
    </source>
</reference>
<comment type="caution">
    <text evidence="3">The sequence shown here is derived from an EMBL/GenBank/DDBJ whole genome shotgun (WGS) entry which is preliminary data.</text>
</comment>
<keyword evidence="2" id="KW-0812">Transmembrane</keyword>